<reference evidence="2 3" key="1">
    <citation type="journal article" date="2016" name="G3 (Bethesda)">
        <title>First Draft Assembly and Annotation of the Genome of a California Endemic Oak Quercus lobata Nee (Fagaceae).</title>
        <authorList>
            <person name="Sork V.L."/>
            <person name="Fitz-Gibbon S.T."/>
            <person name="Puiu D."/>
            <person name="Crepeau M."/>
            <person name="Gugger P.F."/>
            <person name="Sherman R."/>
            <person name="Stevens K."/>
            <person name="Langley C.H."/>
            <person name="Pellegrini M."/>
            <person name="Salzberg S.L."/>
        </authorList>
    </citation>
    <scope>NUCLEOTIDE SEQUENCE [LARGE SCALE GENOMIC DNA]</scope>
    <source>
        <strain evidence="2 3">cv. SW786</strain>
    </source>
</reference>
<dbReference type="InParanoid" id="A0A7N2M444"/>
<dbReference type="EMBL" id="LRBV02000007">
    <property type="status" value="NOT_ANNOTATED_CDS"/>
    <property type="molecule type" value="Genomic_DNA"/>
</dbReference>
<dbReference type="Proteomes" id="UP000594261">
    <property type="component" value="Chromosome 7"/>
</dbReference>
<feature type="coiled-coil region" evidence="1">
    <location>
        <begin position="69"/>
        <end position="134"/>
    </location>
</feature>
<evidence type="ECO:0000256" key="1">
    <source>
        <dbReference type="SAM" id="Coils"/>
    </source>
</evidence>
<name>A0A7N2M444_QUELO</name>
<dbReference type="AlphaFoldDB" id="A0A7N2M444"/>
<dbReference type="Gramene" id="QL07p007495:mrna">
    <property type="protein sequence ID" value="QL07p007495:mrna"/>
    <property type="gene ID" value="QL07p007495"/>
</dbReference>
<sequence length="270" mass="29733">MAKSRLRKLVDTEEAMNKFIVDYRIPPNASEEDLTKAKAALTDAIRERDNASAGLAGTQKQPEDQTKCLLEAEDQLRIAKELIDELNKRLIAAEHDKGMAEYACDETIRAKREAEFARNEAEAAKETAEDDEALKPAGVNASFDLWKAENIFYPTAIREATSTSSVAVSDQPEEGVIQLETVQVGASPGETLKGGEPQEVIETSQRTDLEIPKRQVPTSIPVPSAVPSCFLLVAMIEVTLPRNNTDDLEIKDDSCVHMKDCKSFNVVVMI</sequence>
<keyword evidence="1" id="KW-0175">Coiled coil</keyword>
<organism evidence="2 3">
    <name type="scientific">Quercus lobata</name>
    <name type="common">Valley oak</name>
    <dbReference type="NCBI Taxonomy" id="97700"/>
    <lineage>
        <taxon>Eukaryota</taxon>
        <taxon>Viridiplantae</taxon>
        <taxon>Streptophyta</taxon>
        <taxon>Embryophyta</taxon>
        <taxon>Tracheophyta</taxon>
        <taxon>Spermatophyta</taxon>
        <taxon>Magnoliopsida</taxon>
        <taxon>eudicotyledons</taxon>
        <taxon>Gunneridae</taxon>
        <taxon>Pentapetalae</taxon>
        <taxon>rosids</taxon>
        <taxon>fabids</taxon>
        <taxon>Fagales</taxon>
        <taxon>Fagaceae</taxon>
        <taxon>Quercus</taxon>
    </lineage>
</organism>
<proteinExistence type="predicted"/>
<evidence type="ECO:0000313" key="3">
    <source>
        <dbReference type="Proteomes" id="UP000594261"/>
    </source>
</evidence>
<protein>
    <submittedName>
        <fullName evidence="2">Uncharacterized protein</fullName>
    </submittedName>
</protein>
<reference evidence="2" key="2">
    <citation type="submission" date="2021-01" db="UniProtKB">
        <authorList>
            <consortium name="EnsemblPlants"/>
        </authorList>
    </citation>
    <scope>IDENTIFICATION</scope>
</reference>
<keyword evidence="3" id="KW-1185">Reference proteome</keyword>
<dbReference type="EnsemblPlants" id="QL07p007495:mrna">
    <property type="protein sequence ID" value="QL07p007495:mrna"/>
    <property type="gene ID" value="QL07p007495"/>
</dbReference>
<evidence type="ECO:0000313" key="2">
    <source>
        <dbReference type="EnsemblPlants" id="QL07p007495:mrna"/>
    </source>
</evidence>
<accession>A0A7N2M444</accession>